<reference evidence="1 2" key="1">
    <citation type="journal article" date="2018" name="Nat. Biotechnol.">
        <title>A standardized bacterial taxonomy based on genome phylogeny substantially revises the tree of life.</title>
        <authorList>
            <person name="Parks D.H."/>
            <person name="Chuvochina M."/>
            <person name="Waite D.W."/>
            <person name="Rinke C."/>
            <person name="Skarshewski A."/>
            <person name="Chaumeil P.A."/>
            <person name="Hugenholtz P."/>
        </authorList>
    </citation>
    <scope>NUCLEOTIDE SEQUENCE [LARGE SCALE GENOMIC DNA]</scope>
    <source>
        <strain evidence="1">UBA9958</strain>
    </source>
</reference>
<accession>A0A351RBY2</accession>
<name>A0A351RBY2_9PROT</name>
<feature type="non-terminal residue" evidence="1">
    <location>
        <position position="29"/>
    </location>
</feature>
<evidence type="ECO:0000313" key="1">
    <source>
        <dbReference type="EMBL" id="HBA09553.1"/>
    </source>
</evidence>
<dbReference type="STRING" id="1132855.GCA_000384255_02149"/>
<organism evidence="1 2">
    <name type="scientific">Methylotenera mobilis</name>
    <dbReference type="NCBI Taxonomy" id="359408"/>
    <lineage>
        <taxon>Bacteria</taxon>
        <taxon>Pseudomonadati</taxon>
        <taxon>Pseudomonadota</taxon>
        <taxon>Betaproteobacteria</taxon>
        <taxon>Nitrosomonadales</taxon>
        <taxon>Methylophilaceae</taxon>
        <taxon>Methylotenera</taxon>
    </lineage>
</organism>
<evidence type="ECO:0000313" key="2">
    <source>
        <dbReference type="Proteomes" id="UP000264313"/>
    </source>
</evidence>
<dbReference type="EMBL" id="DNAA01000203">
    <property type="protein sequence ID" value="HBA09553.1"/>
    <property type="molecule type" value="Genomic_DNA"/>
</dbReference>
<protein>
    <submittedName>
        <fullName evidence="1">DUF883 domain-containing protein</fullName>
    </submittedName>
</protein>
<dbReference type="AlphaFoldDB" id="A0A351RBY2"/>
<comment type="caution">
    <text evidence="1">The sequence shown here is derived from an EMBL/GenBank/DDBJ whole genome shotgun (WGS) entry which is preliminary data.</text>
</comment>
<sequence length="29" mass="3231">MDNISNQFHSNQLVGEIKEVMLDAEALLA</sequence>
<dbReference type="Proteomes" id="UP000264313">
    <property type="component" value="Unassembled WGS sequence"/>
</dbReference>
<proteinExistence type="predicted"/>
<gene>
    <name evidence="1" type="ORF">DCW48_08350</name>
</gene>